<evidence type="ECO:0000256" key="6">
    <source>
        <dbReference type="ARBA" id="ARBA00023136"/>
    </source>
</evidence>
<evidence type="ECO:0000256" key="1">
    <source>
        <dbReference type="ARBA" id="ARBA00004167"/>
    </source>
</evidence>
<evidence type="ECO:0000259" key="10">
    <source>
        <dbReference type="Pfam" id="PF09430"/>
    </source>
</evidence>
<dbReference type="Pfam" id="PF09430">
    <property type="entry name" value="EMC7_beta-sandw"/>
    <property type="match status" value="1"/>
</dbReference>
<feature type="signal peptide" evidence="9">
    <location>
        <begin position="1"/>
        <end position="19"/>
    </location>
</feature>
<comment type="similarity">
    <text evidence="2">Belongs to the EMC7 family.</text>
</comment>
<dbReference type="InterPro" id="IPR019008">
    <property type="entry name" value="Beta_sandwich_EMC7"/>
</dbReference>
<dbReference type="SUPFAM" id="SSF49452">
    <property type="entry name" value="Starch-binding domain-like"/>
    <property type="match status" value="1"/>
</dbReference>
<evidence type="ECO:0000313" key="11">
    <source>
        <dbReference type="EMBL" id="KAL1512542.1"/>
    </source>
</evidence>
<gene>
    <name evidence="11" type="ORF">ABEB36_002124</name>
</gene>
<proteinExistence type="inferred from homology"/>
<name>A0ABD1F7R6_HYPHA</name>
<dbReference type="GO" id="GO:0016020">
    <property type="term" value="C:membrane"/>
    <property type="evidence" value="ECO:0007669"/>
    <property type="project" value="UniProtKB-SubCell"/>
</dbReference>
<keyword evidence="6 8" id="KW-0472">Membrane</keyword>
<dbReference type="EMBL" id="JBDJPC010000002">
    <property type="protein sequence ID" value="KAL1512542.1"/>
    <property type="molecule type" value="Genomic_DNA"/>
</dbReference>
<organism evidence="11 12">
    <name type="scientific">Hypothenemus hampei</name>
    <name type="common">Coffee berry borer</name>
    <dbReference type="NCBI Taxonomy" id="57062"/>
    <lineage>
        <taxon>Eukaryota</taxon>
        <taxon>Metazoa</taxon>
        <taxon>Ecdysozoa</taxon>
        <taxon>Arthropoda</taxon>
        <taxon>Hexapoda</taxon>
        <taxon>Insecta</taxon>
        <taxon>Pterygota</taxon>
        <taxon>Neoptera</taxon>
        <taxon>Endopterygota</taxon>
        <taxon>Coleoptera</taxon>
        <taxon>Polyphaga</taxon>
        <taxon>Cucujiformia</taxon>
        <taxon>Curculionidae</taxon>
        <taxon>Scolytinae</taxon>
        <taxon>Hypothenemus</taxon>
    </lineage>
</organism>
<dbReference type="AlphaFoldDB" id="A0ABD1F7R6"/>
<evidence type="ECO:0000313" key="12">
    <source>
        <dbReference type="Proteomes" id="UP001566132"/>
    </source>
</evidence>
<keyword evidence="12" id="KW-1185">Reference proteome</keyword>
<feature type="transmembrane region" description="Helical" evidence="8">
    <location>
        <begin position="151"/>
        <end position="171"/>
    </location>
</feature>
<evidence type="ECO:0000256" key="3">
    <source>
        <dbReference type="ARBA" id="ARBA00022692"/>
    </source>
</evidence>
<keyword evidence="4 9" id="KW-0732">Signal</keyword>
<feature type="domain" description="ER membrane protein complex subunit 7 beta-sandwich" evidence="10">
    <location>
        <begin position="48"/>
        <end position="159"/>
    </location>
</feature>
<feature type="chain" id="PRO_5044816846" description="ER membrane protein complex subunit 7 beta-sandwich domain-containing protein" evidence="9">
    <location>
        <begin position="20"/>
        <end position="232"/>
    </location>
</feature>
<evidence type="ECO:0000256" key="7">
    <source>
        <dbReference type="SAM" id="MobiDB-lite"/>
    </source>
</evidence>
<accession>A0ABD1F7R6</accession>
<feature type="region of interest" description="Disordered" evidence="7">
    <location>
        <begin position="208"/>
        <end position="232"/>
    </location>
</feature>
<dbReference type="InterPro" id="IPR013784">
    <property type="entry name" value="Carb-bd-like_fold"/>
</dbReference>
<evidence type="ECO:0000256" key="9">
    <source>
        <dbReference type="SAM" id="SignalP"/>
    </source>
</evidence>
<protein>
    <recommendedName>
        <fullName evidence="10">ER membrane protein complex subunit 7 beta-sandwich domain-containing protein</fullName>
    </recommendedName>
</protein>
<evidence type="ECO:0000256" key="2">
    <source>
        <dbReference type="ARBA" id="ARBA00008880"/>
    </source>
</evidence>
<keyword evidence="3 8" id="KW-0812">Transmembrane</keyword>
<dbReference type="InterPro" id="IPR039163">
    <property type="entry name" value="EMC7"/>
</dbReference>
<dbReference type="PANTHER" id="PTHR13605:SF4">
    <property type="entry name" value="ER MEMBRANE PROTEIN COMPLEX SUBUNIT 7"/>
    <property type="match status" value="1"/>
</dbReference>
<comment type="subcellular location">
    <subcellularLocation>
        <location evidence="1">Membrane</location>
        <topology evidence="1">Single-pass membrane protein</topology>
    </subcellularLocation>
</comment>
<keyword evidence="5 8" id="KW-1133">Transmembrane helix</keyword>
<reference evidence="11 12" key="1">
    <citation type="submission" date="2024-05" db="EMBL/GenBank/DDBJ databases">
        <title>Genetic variation in Jamaican populations of the coffee berry borer (Hypothenemus hampei).</title>
        <authorList>
            <person name="Errbii M."/>
            <person name="Myrie A."/>
        </authorList>
    </citation>
    <scope>NUCLEOTIDE SEQUENCE [LARGE SCALE GENOMIC DNA]</scope>
    <source>
        <strain evidence="11">JA-Hopewell-2020-01-JO</strain>
        <tissue evidence="11">Whole body</tissue>
    </source>
</reference>
<feature type="compositionally biased region" description="Basic residues" evidence="7">
    <location>
        <begin position="220"/>
        <end position="232"/>
    </location>
</feature>
<evidence type="ECO:0000256" key="5">
    <source>
        <dbReference type="ARBA" id="ARBA00022989"/>
    </source>
</evidence>
<comment type="caution">
    <text evidence="11">The sequence shown here is derived from an EMBL/GenBank/DDBJ whole genome shotgun (WGS) entry which is preliminary data.</text>
</comment>
<evidence type="ECO:0000256" key="4">
    <source>
        <dbReference type="ARBA" id="ARBA00022729"/>
    </source>
</evidence>
<dbReference type="PANTHER" id="PTHR13605">
    <property type="entry name" value="ER MEMBRANE PROTEIN COMPLEX SUBUNIT 7"/>
    <property type="match status" value="1"/>
</dbReference>
<evidence type="ECO:0000256" key="8">
    <source>
        <dbReference type="SAM" id="Phobius"/>
    </source>
</evidence>
<sequence>MNFYLKLFLSLAFFLSVHADISVEEEYGSGRYVIEGRVFPLSDYQTGNLNNWQATTRVHVNGGEFIGFVKKDGSFAIHNIPSGSYVIEVLHSEYTFEPVRVEINSKGKFRARKVNNIQTSLINQVPYPLKIKALGKTRYFQIREQWRATDLLFNPMIMMMLLPVLLIMVLPRLMNDPETKKDLEQIQKMTKFEVPQVSEVVSNFLASNTVQSPAKDSNKKGQKPRKRPVTKE</sequence>
<dbReference type="Proteomes" id="UP001566132">
    <property type="component" value="Unassembled WGS sequence"/>
</dbReference>